<comment type="catalytic activity">
    <reaction evidence="3">
        <text>(2R,3S)-3-isopropylmalate = (2S)-2-isopropylmalate</text>
        <dbReference type="Rhea" id="RHEA:32287"/>
        <dbReference type="ChEBI" id="CHEBI:1178"/>
        <dbReference type="ChEBI" id="CHEBI:35121"/>
        <dbReference type="EC" id="4.2.1.33"/>
    </reaction>
</comment>
<dbReference type="InterPro" id="IPR050075">
    <property type="entry name" value="LeuD"/>
</dbReference>
<comment type="function">
    <text evidence="3">Catalyzes the isomerization between 2-isopropylmalate and 3-isopropylmalate, via the formation of 2-isopropylmaleate.</text>
</comment>
<proteinExistence type="inferred from homology"/>
<dbReference type="CDD" id="cd01577">
    <property type="entry name" value="IPMI_Swivel"/>
    <property type="match status" value="1"/>
</dbReference>
<evidence type="ECO:0000256" key="3">
    <source>
        <dbReference type="HAMAP-Rule" id="MF_01032"/>
    </source>
</evidence>
<evidence type="ECO:0000313" key="6">
    <source>
        <dbReference type="Proteomes" id="UP000199584"/>
    </source>
</evidence>
<organism evidence="5 6">
    <name type="scientific">Desulfoscipio geothermicus DSM 3669</name>
    <dbReference type="NCBI Taxonomy" id="1121426"/>
    <lineage>
        <taxon>Bacteria</taxon>
        <taxon>Bacillati</taxon>
        <taxon>Bacillota</taxon>
        <taxon>Clostridia</taxon>
        <taxon>Eubacteriales</taxon>
        <taxon>Desulfallaceae</taxon>
        <taxon>Desulfoscipio</taxon>
    </lineage>
</organism>
<protein>
    <recommendedName>
        <fullName evidence="3">3-isopropylmalate dehydratase small subunit</fullName>
        <ecNumber evidence="3">4.2.1.33</ecNumber>
    </recommendedName>
    <alternativeName>
        <fullName evidence="3">Alpha-IPM isomerase</fullName>
        <shortName evidence="3">IPMI</shortName>
    </alternativeName>
    <alternativeName>
        <fullName evidence="3">Isopropylmalate isomerase</fullName>
    </alternativeName>
</protein>
<dbReference type="InterPro" id="IPR033940">
    <property type="entry name" value="IPMI_Swivel"/>
</dbReference>
<dbReference type="InterPro" id="IPR000573">
    <property type="entry name" value="AconitaseA/IPMdHydase_ssu_swvl"/>
</dbReference>
<evidence type="ECO:0000256" key="1">
    <source>
        <dbReference type="ARBA" id="ARBA00009869"/>
    </source>
</evidence>
<dbReference type="EMBL" id="FOYM01000011">
    <property type="protein sequence ID" value="SFR05173.1"/>
    <property type="molecule type" value="Genomic_DNA"/>
</dbReference>
<dbReference type="NCBIfam" id="TIGR02087">
    <property type="entry name" value="LEUD_arch"/>
    <property type="match status" value="1"/>
</dbReference>
<dbReference type="GO" id="GO:0003861">
    <property type="term" value="F:3-isopropylmalate dehydratase activity"/>
    <property type="evidence" value="ECO:0007669"/>
    <property type="project" value="UniProtKB-UniRule"/>
</dbReference>
<dbReference type="GO" id="GO:0009098">
    <property type="term" value="P:L-leucine biosynthetic process"/>
    <property type="evidence" value="ECO:0007669"/>
    <property type="project" value="UniProtKB-UniRule"/>
</dbReference>
<dbReference type="Pfam" id="PF00694">
    <property type="entry name" value="Aconitase_C"/>
    <property type="match status" value="1"/>
</dbReference>
<dbReference type="Gene3D" id="3.20.19.10">
    <property type="entry name" value="Aconitase, domain 4"/>
    <property type="match status" value="1"/>
</dbReference>
<evidence type="ECO:0000256" key="2">
    <source>
        <dbReference type="ARBA" id="ARBA00023239"/>
    </source>
</evidence>
<comment type="subunit">
    <text evidence="3">Heterodimer of LeuC and LeuD.</text>
</comment>
<dbReference type="Proteomes" id="UP000199584">
    <property type="component" value="Unassembled WGS sequence"/>
</dbReference>
<dbReference type="STRING" id="39060.SAMN05660706_11179"/>
<dbReference type="AlphaFoldDB" id="A0A1I6DIA6"/>
<name>A0A1I6DIA6_9FIRM</name>
<keyword evidence="3" id="KW-0432">Leucine biosynthesis</keyword>
<gene>
    <name evidence="3" type="primary">leuD</name>
    <name evidence="5" type="ORF">SAMN05660706_11179</name>
</gene>
<dbReference type="PANTHER" id="PTHR43345">
    <property type="entry name" value="3-ISOPROPYLMALATE DEHYDRATASE SMALL SUBUNIT 2-RELATED-RELATED"/>
    <property type="match status" value="1"/>
</dbReference>
<dbReference type="RefSeq" id="WP_092483012.1">
    <property type="nucleotide sequence ID" value="NZ_FOYM01000011.1"/>
</dbReference>
<sequence>MLLQGKAWKFGADVDTDAIIPARYLNTSEPEELAKHCMEDADPAFPDKVRPGDIIVAGKNFGCGSSREHAPIAIKAAGVSCVIARSFARIFYRNAFNIGLPIFESPEAAEAIGEGDEVAVDVRQGVIKNLTRGEEYRATPVPEFMQQIITAGGLINYVAERLRTPEAGGPT</sequence>
<feature type="domain" description="Aconitase A/isopropylmalate dehydratase small subunit swivel" evidence="4">
    <location>
        <begin position="41"/>
        <end position="100"/>
    </location>
</feature>
<dbReference type="SUPFAM" id="SSF52016">
    <property type="entry name" value="LeuD/IlvD-like"/>
    <property type="match status" value="1"/>
</dbReference>
<keyword evidence="3" id="KW-0100">Branched-chain amino acid biosynthesis</keyword>
<dbReference type="HAMAP" id="MF_01032">
    <property type="entry name" value="LeuD_type2"/>
    <property type="match status" value="1"/>
</dbReference>
<keyword evidence="3" id="KW-0028">Amino-acid biosynthesis</keyword>
<dbReference type="InterPro" id="IPR015928">
    <property type="entry name" value="Aconitase/3IPM_dehydase_swvl"/>
</dbReference>
<evidence type="ECO:0000313" key="5">
    <source>
        <dbReference type="EMBL" id="SFR05173.1"/>
    </source>
</evidence>
<comment type="similarity">
    <text evidence="1 3">Belongs to the LeuD family. LeuD type 2 subfamily.</text>
</comment>
<dbReference type="UniPathway" id="UPA00048">
    <property type="reaction ID" value="UER00071"/>
</dbReference>
<dbReference type="FunFam" id="3.20.19.10:FF:000007">
    <property type="entry name" value="Isopropylmalate/citramalate isomerase small subunit"/>
    <property type="match status" value="1"/>
</dbReference>
<dbReference type="OrthoDB" id="9777465at2"/>
<dbReference type="PANTHER" id="PTHR43345:SF2">
    <property type="entry name" value="3-ISOPROPYLMALATE DEHYDRATASE SMALL SUBUNIT 1"/>
    <property type="match status" value="1"/>
</dbReference>
<dbReference type="EC" id="4.2.1.33" evidence="3"/>
<dbReference type="InterPro" id="IPR011824">
    <property type="entry name" value="LeuD/DmdB_bac"/>
</dbReference>
<keyword evidence="2 3" id="KW-0456">Lyase</keyword>
<dbReference type="InterPro" id="IPR011827">
    <property type="entry name" value="LeuD_type2/HacB/DmdB"/>
</dbReference>
<reference evidence="6" key="1">
    <citation type="submission" date="2016-10" db="EMBL/GenBank/DDBJ databases">
        <authorList>
            <person name="Varghese N."/>
            <person name="Submissions S."/>
        </authorList>
    </citation>
    <scope>NUCLEOTIDE SEQUENCE [LARGE SCALE GENOMIC DNA]</scope>
    <source>
        <strain evidence="6">DSM 3669</strain>
    </source>
</reference>
<evidence type="ECO:0000259" key="4">
    <source>
        <dbReference type="Pfam" id="PF00694"/>
    </source>
</evidence>
<accession>A0A1I6DIA6</accession>
<dbReference type="NCBIfam" id="TIGR02084">
    <property type="entry name" value="leud"/>
    <property type="match status" value="1"/>
</dbReference>
<keyword evidence="6" id="KW-1185">Reference proteome</keyword>
<comment type="pathway">
    <text evidence="3">Amino-acid biosynthesis; L-leucine biosynthesis; L-leucine from 3-methyl-2-oxobutanoate: step 2/4.</text>
</comment>